<proteinExistence type="predicted"/>
<dbReference type="InterPro" id="IPR002938">
    <property type="entry name" value="FAD-bd"/>
</dbReference>
<evidence type="ECO:0000256" key="4">
    <source>
        <dbReference type="ARBA" id="ARBA00023033"/>
    </source>
</evidence>
<organism evidence="6 7">
    <name type="scientific">Roridomyces roridus</name>
    <dbReference type="NCBI Taxonomy" id="1738132"/>
    <lineage>
        <taxon>Eukaryota</taxon>
        <taxon>Fungi</taxon>
        <taxon>Dikarya</taxon>
        <taxon>Basidiomycota</taxon>
        <taxon>Agaricomycotina</taxon>
        <taxon>Agaricomycetes</taxon>
        <taxon>Agaricomycetidae</taxon>
        <taxon>Agaricales</taxon>
        <taxon>Marasmiineae</taxon>
        <taxon>Mycenaceae</taxon>
        <taxon>Roridomyces</taxon>
    </lineage>
</organism>
<dbReference type="PANTHER" id="PTHR46972:SF1">
    <property type="entry name" value="FAD DEPENDENT OXIDOREDUCTASE DOMAIN-CONTAINING PROTEIN"/>
    <property type="match status" value="1"/>
</dbReference>
<accession>A0AAD7CEB2</accession>
<protein>
    <submittedName>
        <fullName evidence="6">Monooxygenase</fullName>
    </submittedName>
</protein>
<comment type="caution">
    <text evidence="6">The sequence shown here is derived from an EMBL/GenBank/DDBJ whole genome shotgun (WGS) entry which is preliminary data.</text>
</comment>
<evidence type="ECO:0000256" key="2">
    <source>
        <dbReference type="ARBA" id="ARBA00022827"/>
    </source>
</evidence>
<gene>
    <name evidence="6" type="ORF">FB45DRAFT_891531</name>
</gene>
<evidence type="ECO:0000313" key="7">
    <source>
        <dbReference type="Proteomes" id="UP001221142"/>
    </source>
</evidence>
<dbReference type="Pfam" id="PF01494">
    <property type="entry name" value="FAD_binding_3"/>
    <property type="match status" value="1"/>
</dbReference>
<dbReference type="InterPro" id="IPR036188">
    <property type="entry name" value="FAD/NAD-bd_sf"/>
</dbReference>
<evidence type="ECO:0000313" key="6">
    <source>
        <dbReference type="EMBL" id="KAJ7646826.1"/>
    </source>
</evidence>
<reference evidence="6" key="1">
    <citation type="submission" date="2023-03" db="EMBL/GenBank/DDBJ databases">
        <title>Massive genome expansion in bonnet fungi (Mycena s.s.) driven by repeated elements and novel gene families across ecological guilds.</title>
        <authorList>
            <consortium name="Lawrence Berkeley National Laboratory"/>
            <person name="Harder C.B."/>
            <person name="Miyauchi S."/>
            <person name="Viragh M."/>
            <person name="Kuo A."/>
            <person name="Thoen E."/>
            <person name="Andreopoulos B."/>
            <person name="Lu D."/>
            <person name="Skrede I."/>
            <person name="Drula E."/>
            <person name="Henrissat B."/>
            <person name="Morin E."/>
            <person name="Kohler A."/>
            <person name="Barry K."/>
            <person name="LaButti K."/>
            <person name="Morin E."/>
            <person name="Salamov A."/>
            <person name="Lipzen A."/>
            <person name="Mereny Z."/>
            <person name="Hegedus B."/>
            <person name="Baldrian P."/>
            <person name="Stursova M."/>
            <person name="Weitz H."/>
            <person name="Taylor A."/>
            <person name="Grigoriev I.V."/>
            <person name="Nagy L.G."/>
            <person name="Martin F."/>
            <person name="Kauserud H."/>
        </authorList>
    </citation>
    <scope>NUCLEOTIDE SEQUENCE</scope>
    <source>
        <strain evidence="6">9284</strain>
    </source>
</reference>
<keyword evidence="4 6" id="KW-0503">Monooxygenase</keyword>
<dbReference type="PRINTS" id="PR00420">
    <property type="entry name" value="RNGMNOXGNASE"/>
</dbReference>
<keyword evidence="7" id="KW-1185">Reference proteome</keyword>
<dbReference type="Proteomes" id="UP001221142">
    <property type="component" value="Unassembled WGS sequence"/>
</dbReference>
<dbReference type="Gene3D" id="3.50.50.60">
    <property type="entry name" value="FAD/NAD(P)-binding domain"/>
    <property type="match status" value="1"/>
</dbReference>
<dbReference type="GO" id="GO:0071949">
    <property type="term" value="F:FAD binding"/>
    <property type="evidence" value="ECO:0007669"/>
    <property type="project" value="InterPro"/>
</dbReference>
<feature type="domain" description="FAD-binding" evidence="5">
    <location>
        <begin position="7"/>
        <end position="334"/>
    </location>
</feature>
<dbReference type="GO" id="GO:0004497">
    <property type="term" value="F:monooxygenase activity"/>
    <property type="evidence" value="ECO:0007669"/>
    <property type="project" value="UniProtKB-KW"/>
</dbReference>
<evidence type="ECO:0000256" key="3">
    <source>
        <dbReference type="ARBA" id="ARBA00023002"/>
    </source>
</evidence>
<name>A0AAD7CEB2_9AGAR</name>
<keyword evidence="1" id="KW-0285">Flavoprotein</keyword>
<dbReference type="AlphaFoldDB" id="A0AAD7CEB2"/>
<evidence type="ECO:0000256" key="1">
    <source>
        <dbReference type="ARBA" id="ARBA00022630"/>
    </source>
</evidence>
<dbReference type="SUPFAM" id="SSF51905">
    <property type="entry name" value="FAD/NAD(P)-binding domain"/>
    <property type="match status" value="1"/>
</dbReference>
<keyword evidence="2" id="KW-0274">FAD</keyword>
<dbReference type="PANTHER" id="PTHR46972">
    <property type="entry name" value="MONOOXYGENASE ASQM-RELATED"/>
    <property type="match status" value="1"/>
</dbReference>
<evidence type="ECO:0000259" key="5">
    <source>
        <dbReference type="Pfam" id="PF01494"/>
    </source>
</evidence>
<sequence>MPSSPTTRIAIVGAGLGSLVLARILQLRKSANLSFVIYESDADASTHTGLDGLLNLKYESGQRALREAGLHPQFVKLCRPVRHHIRVLDKRGTLLHDAPGECYSREIDAGHLRGLLLESLEPNTVHWAHKATAVRRDLTSGKYTIVFESGEVAEGIDIIVGADGSSSHIRSLVWPGVQPVYSGITFIQSQVNLAEDPHFGLPIDEGVLFALEDGKGIMAQHDSKGRIMLYIALRVPEDWVTTSAIALAADPSERITLLLEEFEGWNKQLVGLVRAGERPTLRAIYTLPSDGRPRANTDNIVLLGDAAHLMSSFAGEGANLEMADATDLAKHLIAGKSLEKYERLIRHRATESAHESALNLELFFGQNAAEDVATLFKSQVLPRNVAGIVDSFSGGYVRSLFF</sequence>
<keyword evidence="3" id="KW-0560">Oxidoreductase</keyword>
<dbReference type="EMBL" id="JARKIF010000002">
    <property type="protein sequence ID" value="KAJ7646826.1"/>
    <property type="molecule type" value="Genomic_DNA"/>
</dbReference>